<organism evidence="2 3">
    <name type="scientific">Enterococcus raffinosus</name>
    <dbReference type="NCBI Taxonomy" id="71452"/>
    <lineage>
        <taxon>Bacteria</taxon>
        <taxon>Bacillati</taxon>
        <taxon>Bacillota</taxon>
        <taxon>Bacilli</taxon>
        <taxon>Lactobacillales</taxon>
        <taxon>Enterococcaceae</taxon>
        <taxon>Enterococcus</taxon>
    </lineage>
</organism>
<dbReference type="InterPro" id="IPR021321">
    <property type="entry name" value="DUF2922"/>
</dbReference>
<dbReference type="Pfam" id="PF11148">
    <property type="entry name" value="DUF2922"/>
    <property type="match status" value="1"/>
</dbReference>
<proteinExistence type="predicted"/>
<evidence type="ECO:0000313" key="3">
    <source>
        <dbReference type="Proteomes" id="UP001249240"/>
    </source>
</evidence>
<reference evidence="2" key="1">
    <citation type="submission" date="2023-03" db="EMBL/GenBank/DDBJ databases">
        <authorList>
            <person name="Shen W."/>
            <person name="Cai J."/>
        </authorList>
    </citation>
    <scope>NUCLEOTIDE SEQUENCE</scope>
    <source>
        <strain evidence="2">B646-2</strain>
    </source>
</reference>
<sequence length="223" mass="25352">MITTFTLDAEFANSDGSSQHLRLKNFDPTKIAEEIKASLTKLTQLNLFEKDGVGLFKKVLHATIIEKRVETIFDKRVETQTKDSSTRLMEQAQSETLPVEETTSYVQPSIKERATFDTLQNLTITEERPAPGTLIQKIELPKGLDPWSLNENQAIELLQACMPSNATLMNVEVDDQSVPARLIITEAVEDQPISSEAEEVTETLPEKTRKRRKRLIDRIRKRE</sequence>
<dbReference type="AlphaFoldDB" id="A0AAW8SYE0"/>
<evidence type="ECO:0000313" key="2">
    <source>
        <dbReference type="EMBL" id="MDT2539031.1"/>
    </source>
</evidence>
<name>A0AAW8SYE0_9ENTE</name>
<feature type="region of interest" description="Disordered" evidence="1">
    <location>
        <begin position="192"/>
        <end position="223"/>
    </location>
</feature>
<dbReference type="EMBL" id="JARPXM010000013">
    <property type="protein sequence ID" value="MDT2539031.1"/>
    <property type="molecule type" value="Genomic_DNA"/>
</dbReference>
<gene>
    <name evidence="2" type="ORF">P7D78_12925</name>
</gene>
<dbReference type="RefSeq" id="WP_010743487.1">
    <property type="nucleotide sequence ID" value="NZ_BAAAXM010000027.1"/>
</dbReference>
<accession>A0AAW8SYE0</accession>
<evidence type="ECO:0000256" key="1">
    <source>
        <dbReference type="SAM" id="MobiDB-lite"/>
    </source>
</evidence>
<dbReference type="Proteomes" id="UP001249240">
    <property type="component" value="Unassembled WGS sequence"/>
</dbReference>
<comment type="caution">
    <text evidence="2">The sequence shown here is derived from an EMBL/GenBank/DDBJ whole genome shotgun (WGS) entry which is preliminary data.</text>
</comment>
<protein>
    <submittedName>
        <fullName evidence="2">DUF2922 domain-containing protein</fullName>
    </submittedName>
</protein>